<accession>A0AA38NUQ2</accession>
<protein>
    <submittedName>
        <fullName evidence="2">Uncharacterized protein</fullName>
    </submittedName>
</protein>
<evidence type="ECO:0000313" key="3">
    <source>
        <dbReference type="Proteomes" id="UP001163846"/>
    </source>
</evidence>
<dbReference type="EMBL" id="MU808091">
    <property type="protein sequence ID" value="KAJ3830878.1"/>
    <property type="molecule type" value="Genomic_DNA"/>
</dbReference>
<proteinExistence type="predicted"/>
<gene>
    <name evidence="2" type="ORF">F5878DRAFT_680247</name>
</gene>
<comment type="caution">
    <text evidence="2">The sequence shown here is derived from an EMBL/GenBank/DDBJ whole genome shotgun (WGS) entry which is preliminary data.</text>
</comment>
<organism evidence="2 3">
    <name type="scientific">Lentinula raphanica</name>
    <dbReference type="NCBI Taxonomy" id="153919"/>
    <lineage>
        <taxon>Eukaryota</taxon>
        <taxon>Fungi</taxon>
        <taxon>Dikarya</taxon>
        <taxon>Basidiomycota</taxon>
        <taxon>Agaricomycotina</taxon>
        <taxon>Agaricomycetes</taxon>
        <taxon>Agaricomycetidae</taxon>
        <taxon>Agaricales</taxon>
        <taxon>Marasmiineae</taxon>
        <taxon>Omphalotaceae</taxon>
        <taxon>Lentinula</taxon>
    </lineage>
</organism>
<dbReference type="Proteomes" id="UP001163846">
    <property type="component" value="Unassembled WGS sequence"/>
</dbReference>
<evidence type="ECO:0000256" key="1">
    <source>
        <dbReference type="SAM" id="MobiDB-lite"/>
    </source>
</evidence>
<keyword evidence="3" id="KW-1185">Reference proteome</keyword>
<feature type="region of interest" description="Disordered" evidence="1">
    <location>
        <begin position="14"/>
        <end position="38"/>
    </location>
</feature>
<evidence type="ECO:0000313" key="2">
    <source>
        <dbReference type="EMBL" id="KAJ3830878.1"/>
    </source>
</evidence>
<sequence length="108" mass="11659">MDNKRLGAVLDDLEEHSKGRAAESRAAAPPTANVDDEFGDIASVDVPPDEMGDLVGAFQNPTTPITASLWTSTSESNSTFRAQYIRAHNLLKPLTKALSSPPHIYHSQ</sequence>
<reference evidence="2" key="1">
    <citation type="submission" date="2022-08" db="EMBL/GenBank/DDBJ databases">
        <authorList>
            <consortium name="DOE Joint Genome Institute"/>
            <person name="Min B."/>
            <person name="Riley R."/>
            <person name="Sierra-Patev S."/>
            <person name="Naranjo-Ortiz M."/>
            <person name="Looney B."/>
            <person name="Konkel Z."/>
            <person name="Slot J.C."/>
            <person name="Sakamoto Y."/>
            <person name="Steenwyk J.L."/>
            <person name="Rokas A."/>
            <person name="Carro J."/>
            <person name="Camarero S."/>
            <person name="Ferreira P."/>
            <person name="Molpeceres G."/>
            <person name="Ruiz-Duenas F.J."/>
            <person name="Serrano A."/>
            <person name="Henrissat B."/>
            <person name="Drula E."/>
            <person name="Hughes K.W."/>
            <person name="Mata J.L."/>
            <person name="Ishikawa N.K."/>
            <person name="Vargas-Isla R."/>
            <person name="Ushijima S."/>
            <person name="Smith C.A."/>
            <person name="Ahrendt S."/>
            <person name="Andreopoulos W."/>
            <person name="He G."/>
            <person name="Labutti K."/>
            <person name="Lipzen A."/>
            <person name="Ng V."/>
            <person name="Sandor L."/>
            <person name="Barry K."/>
            <person name="Martinez A.T."/>
            <person name="Xiao Y."/>
            <person name="Gibbons J.G."/>
            <person name="Terashima K."/>
            <person name="Hibbett D.S."/>
            <person name="Grigoriev I.V."/>
        </authorList>
    </citation>
    <scope>NUCLEOTIDE SEQUENCE</scope>
    <source>
        <strain evidence="2">TFB9207</strain>
    </source>
</reference>
<dbReference type="AlphaFoldDB" id="A0AA38NUQ2"/>
<name>A0AA38NUQ2_9AGAR</name>